<reference evidence="2" key="1">
    <citation type="journal article" date="2014" name="Genome Biol. Evol.">
        <title>Gene Loss Rather Than Gene Gain Is Associated with a Host Jump from Monocots to Dicots in the Smut Fungus Melanopsichium pennsylvanicum.</title>
        <authorList>
            <person name="Sharma R."/>
            <person name="Mishra B."/>
            <person name="Runge F."/>
            <person name="Thines M."/>
        </authorList>
    </citation>
    <scope>NUCLEOTIDE SEQUENCE</scope>
    <source>
        <strain evidence="2">4</strain>
    </source>
</reference>
<sequence length="703" mass="75357">MSRMTKLNRAAWFTRTHTFTSLQRRFYAQAADVPPPNNKSGSQSQRNQQQWQRKQPLATAQTLTLFSETPQGLLIALRSTLQSMTSLASRLGPALNTTIASKKGHHDHVLLYALSKDLPSQYLSEAVSILRGPDPVQNGTTKKNDTQGMTAAQIAKMEAEAAANQHTDNPQSRIARVGILSSPLPSSLIPSNAIEPGSPPIATPTLYSAALSLLPGVNAIPFRSTIPGRAEVAVGRWTDRKPSWQQGAERRADLLDDGNGALPGGSRDWREIWGRENLEGKVPEGLESLNPSSAASFILFSDTSPHGLIEGLATQFPASSVLGLSAPPTPFETGRDQTMLISLPQGTAADVQPSSSIHDTGAVGVALVASNNANDADYLPIPSIRTEFEGLQPFGPRREITAAQGNIISSLDGSNAAQQFLRDIQTREHPLNLDSSSAKITGSDIKQEAEAMSEVQARQIASKVKKEEDFFIAIYSEPASYPSNSSSSSSSSSRGEGEVQPEPLLLAPILSGHPNRGTLSIDTQVELGPGPGRPQGTMKTYAQFYQIDASFVSRHKADGEHVKADLKLVSPSAIEIPGPDPSVWVTPRFLFLSLPASNDELPKVDQVNLAAEGDKKDAGKKHQVMALPNLFIAASERGWIAGKGRKSSLMSNDDQHNHPYQKGEQGKVGVEMGLQRDAGSIVTCTVPLAKATLSLRADSSHKT</sequence>
<dbReference type="EMBL" id="HG529571">
    <property type="protein sequence ID" value="CDI53185.1"/>
    <property type="molecule type" value="Genomic_DNA"/>
</dbReference>
<name>A0A077QTK1_9BASI</name>
<organism evidence="2">
    <name type="scientific">Melanopsichium pennsylvanicum 4</name>
    <dbReference type="NCBI Taxonomy" id="1398559"/>
    <lineage>
        <taxon>Eukaryota</taxon>
        <taxon>Fungi</taxon>
        <taxon>Dikarya</taxon>
        <taxon>Basidiomycota</taxon>
        <taxon>Ustilaginomycotina</taxon>
        <taxon>Ustilaginomycetes</taxon>
        <taxon>Ustilaginales</taxon>
        <taxon>Ustilaginaceae</taxon>
        <taxon>Melanopsichium</taxon>
    </lineage>
</organism>
<feature type="region of interest" description="Disordered" evidence="1">
    <location>
        <begin position="645"/>
        <end position="664"/>
    </location>
</feature>
<accession>A0A077QTK1</accession>
<feature type="region of interest" description="Disordered" evidence="1">
    <location>
        <begin position="480"/>
        <end position="500"/>
    </location>
</feature>
<dbReference type="AlphaFoldDB" id="A0A077QTK1"/>
<evidence type="ECO:0000256" key="1">
    <source>
        <dbReference type="SAM" id="MobiDB-lite"/>
    </source>
</evidence>
<feature type="region of interest" description="Disordered" evidence="1">
    <location>
        <begin position="31"/>
        <end position="55"/>
    </location>
</feature>
<protein>
    <recommendedName>
        <fullName evidence="3">FIST domain-containing protein</fullName>
    </recommendedName>
</protein>
<evidence type="ECO:0000313" key="2">
    <source>
        <dbReference type="EMBL" id="CDI53185.1"/>
    </source>
</evidence>
<feature type="compositionally biased region" description="Low complexity" evidence="1">
    <location>
        <begin position="483"/>
        <end position="493"/>
    </location>
</feature>
<feature type="compositionally biased region" description="Low complexity" evidence="1">
    <location>
        <begin position="38"/>
        <end position="55"/>
    </location>
</feature>
<evidence type="ECO:0008006" key="3">
    <source>
        <dbReference type="Google" id="ProtNLM"/>
    </source>
</evidence>
<proteinExistence type="predicted"/>